<dbReference type="PANTHER" id="PTHR43592">
    <property type="entry name" value="CAAX AMINO TERMINAL PROTEASE"/>
    <property type="match status" value="1"/>
</dbReference>
<evidence type="ECO:0000259" key="3">
    <source>
        <dbReference type="Pfam" id="PF02517"/>
    </source>
</evidence>
<feature type="transmembrane region" description="Helical" evidence="2">
    <location>
        <begin position="12"/>
        <end position="30"/>
    </location>
</feature>
<dbReference type="InterPro" id="IPR003675">
    <property type="entry name" value="Rce1/LyrA-like_dom"/>
</dbReference>
<keyword evidence="2" id="KW-0812">Transmembrane</keyword>
<keyword evidence="4" id="KW-0482">Metalloprotease</keyword>
<dbReference type="RefSeq" id="WP_207674181.1">
    <property type="nucleotide sequence ID" value="NZ_JAFREM010000021.1"/>
</dbReference>
<keyword evidence="4" id="KW-0378">Hydrolase</keyword>
<keyword evidence="2" id="KW-0472">Membrane</keyword>
<gene>
    <name evidence="4" type="ORF">JZO70_13840</name>
</gene>
<organism evidence="4 5">
    <name type="scientific">Candidatus Enterococcus moelleringii</name>
    <dbReference type="NCBI Taxonomy" id="2815325"/>
    <lineage>
        <taxon>Bacteria</taxon>
        <taxon>Bacillati</taxon>
        <taxon>Bacillota</taxon>
        <taxon>Bacilli</taxon>
        <taxon>Lactobacillales</taxon>
        <taxon>Enterococcaceae</taxon>
        <taxon>Enterococcus</taxon>
    </lineage>
</organism>
<evidence type="ECO:0000313" key="4">
    <source>
        <dbReference type="EMBL" id="MBO1307254.1"/>
    </source>
</evidence>
<dbReference type="EMBL" id="JAFREM010000021">
    <property type="protein sequence ID" value="MBO1307254.1"/>
    <property type="molecule type" value="Genomic_DNA"/>
</dbReference>
<dbReference type="Pfam" id="PF02517">
    <property type="entry name" value="Rce1-like"/>
    <property type="match status" value="1"/>
</dbReference>
<reference evidence="4 5" key="1">
    <citation type="submission" date="2021-03" db="EMBL/GenBank/DDBJ databases">
        <title>Enterococcal diversity collection.</title>
        <authorList>
            <person name="Gilmore M.S."/>
            <person name="Schwartzman J."/>
            <person name="Van Tyne D."/>
            <person name="Martin M."/>
            <person name="Earl A.M."/>
            <person name="Manson A.L."/>
            <person name="Straub T."/>
            <person name="Salamzade R."/>
            <person name="Saavedra J."/>
            <person name="Lebreton F."/>
            <person name="Prichula J."/>
            <person name="Schaufler K."/>
            <person name="Gaca A."/>
            <person name="Sgardioli B."/>
            <person name="Wagenaar J."/>
            <person name="Strong T."/>
        </authorList>
    </citation>
    <scope>NUCLEOTIDE SEQUENCE [LARGE SCALE GENOMIC DNA]</scope>
    <source>
        <strain evidence="4 5">669A</strain>
    </source>
</reference>
<comment type="similarity">
    <text evidence="1">Belongs to the UPF0177 family.</text>
</comment>
<dbReference type="GO" id="GO:0008237">
    <property type="term" value="F:metallopeptidase activity"/>
    <property type="evidence" value="ECO:0007669"/>
    <property type="project" value="UniProtKB-KW"/>
</dbReference>
<name>A0ABS3LCA0_9ENTE</name>
<accession>A0ABS3LCA0</accession>
<comment type="caution">
    <text evidence="4">The sequence shown here is derived from an EMBL/GenBank/DDBJ whole genome shotgun (WGS) entry which is preliminary data.</text>
</comment>
<dbReference type="Proteomes" id="UP000664601">
    <property type="component" value="Unassembled WGS sequence"/>
</dbReference>
<feature type="transmembrane region" description="Helical" evidence="2">
    <location>
        <begin position="176"/>
        <end position="194"/>
    </location>
</feature>
<protein>
    <submittedName>
        <fullName evidence="4">CPBP family intramembrane metalloprotease</fullName>
    </submittedName>
</protein>
<evidence type="ECO:0000256" key="1">
    <source>
        <dbReference type="ARBA" id="ARBA00009067"/>
    </source>
</evidence>
<feature type="transmembrane region" description="Helical" evidence="2">
    <location>
        <begin position="50"/>
        <end position="69"/>
    </location>
</feature>
<evidence type="ECO:0000256" key="2">
    <source>
        <dbReference type="SAM" id="Phobius"/>
    </source>
</evidence>
<keyword evidence="2" id="KW-1133">Transmembrane helix</keyword>
<keyword evidence="4" id="KW-0645">Protease</keyword>
<sequence length="220" mass="24856">MVERLKNGGSALIWIIVYMLFFAFSLSFLWESGNLIGLSEVNSSNLLNKATSDFIVNIAWALLFIGLVYRKNRRMADIGLTKESPKLVIGLIIIYFGMFLLNQDFSIHGFYQAYFYLFAVAFSEEIIFRGFLFNQLEKVTSMWPAIIISGAIFGFMHAILPSIVRGDTFSQFLVKSMSELGGMGILGSLFYIFLYKKSGNLWVPILIHAILDYSRVFGGA</sequence>
<feature type="transmembrane region" description="Helical" evidence="2">
    <location>
        <begin position="113"/>
        <end position="133"/>
    </location>
</feature>
<feature type="transmembrane region" description="Helical" evidence="2">
    <location>
        <begin position="145"/>
        <end position="164"/>
    </location>
</feature>
<feature type="transmembrane region" description="Helical" evidence="2">
    <location>
        <begin position="84"/>
        <end position="101"/>
    </location>
</feature>
<keyword evidence="5" id="KW-1185">Reference proteome</keyword>
<feature type="domain" description="CAAX prenyl protease 2/Lysostaphin resistance protein A-like" evidence="3">
    <location>
        <begin position="110"/>
        <end position="213"/>
    </location>
</feature>
<dbReference type="PANTHER" id="PTHR43592:SF15">
    <property type="entry name" value="CAAX AMINO TERMINAL PROTEASE FAMILY PROTEIN"/>
    <property type="match status" value="1"/>
</dbReference>
<proteinExistence type="inferred from homology"/>
<evidence type="ECO:0000313" key="5">
    <source>
        <dbReference type="Proteomes" id="UP000664601"/>
    </source>
</evidence>